<comment type="caution">
    <text evidence="2">The sequence shown here is derived from an EMBL/GenBank/DDBJ whole genome shotgun (WGS) entry which is preliminary data.</text>
</comment>
<dbReference type="RefSeq" id="WP_152202015.1">
    <property type="nucleotide sequence ID" value="NZ_VUKF01000009.1"/>
</dbReference>
<feature type="domain" description="Thiamin/hydroxymethyl pyrimidine-binding YkoF putative" evidence="1">
    <location>
        <begin position="133"/>
        <end position="216"/>
    </location>
</feature>
<dbReference type="Gene3D" id="3.30.70.930">
    <property type="match status" value="2"/>
</dbReference>
<evidence type="ECO:0000259" key="1">
    <source>
        <dbReference type="Pfam" id="PF07615"/>
    </source>
</evidence>
<reference evidence="2 3" key="1">
    <citation type="submission" date="2019-10" db="EMBL/GenBank/DDBJ databases">
        <title>Georgenia wutianyii sp. nov. and Georgenia yuyongxinii sp. nov. isolated from plateau pika (Ochotona curzoniae) in the Qinghai-Tibet plateau of China.</title>
        <authorList>
            <person name="Tian Z."/>
        </authorList>
    </citation>
    <scope>NUCLEOTIDE SEQUENCE [LARGE SCALE GENOMIC DNA]</scope>
    <source>
        <strain evidence="2 3">DSM 21501</strain>
    </source>
</reference>
<gene>
    <name evidence="2" type="ORF">GB883_01135</name>
</gene>
<sequence length="220" mass="22341">MSTRLDEARAAGATPDQLGVGMRVSLHPHCDDFVDVILGALADTAAAGLTDDLVLETDEVSTYVGARTAPAEQRLAAYLTALVAAASRRSDGGHVVAHVLLSRGCPGEVSCDLAVTGLPHVAPVAIARTGLRAAAQWSLYPLLDGGSAGGEHMAHIEAAIAHAQRRGTATSPAHYATTLVGDLADVVATAVDAWAEVGAVVPHVVTHLTISLGSPSPAEA</sequence>
<organism evidence="2 3">
    <name type="scientific">Georgenia thermotolerans</name>
    <dbReference type="NCBI Taxonomy" id="527326"/>
    <lineage>
        <taxon>Bacteria</taxon>
        <taxon>Bacillati</taxon>
        <taxon>Actinomycetota</taxon>
        <taxon>Actinomycetes</taxon>
        <taxon>Micrococcales</taxon>
        <taxon>Bogoriellaceae</taxon>
        <taxon>Georgenia</taxon>
    </lineage>
</organism>
<dbReference type="Proteomes" id="UP000451860">
    <property type="component" value="Unassembled WGS sequence"/>
</dbReference>
<proteinExistence type="predicted"/>
<dbReference type="EMBL" id="WHJE01000002">
    <property type="protein sequence ID" value="KAE8766039.1"/>
    <property type="molecule type" value="Genomic_DNA"/>
</dbReference>
<dbReference type="InterPro" id="IPR029756">
    <property type="entry name" value="MTH1187/YkoF-like"/>
</dbReference>
<dbReference type="AlphaFoldDB" id="A0A7J5UUR5"/>
<dbReference type="SUPFAM" id="SSF89957">
    <property type="entry name" value="MTH1187/YkoF-like"/>
    <property type="match status" value="1"/>
</dbReference>
<accession>A0A7J5UUR5</accession>
<dbReference type="InterPro" id="IPR011522">
    <property type="entry name" value="Thiamin/HMP-bd_put_YkoF"/>
</dbReference>
<dbReference type="OrthoDB" id="3194721at2"/>
<keyword evidence="3" id="KW-1185">Reference proteome</keyword>
<name>A0A7J5UUR5_9MICO</name>
<protein>
    <recommendedName>
        <fullName evidence="1">Thiamin/hydroxymethyl pyrimidine-binding YkoF putative domain-containing protein</fullName>
    </recommendedName>
</protein>
<dbReference type="Pfam" id="PF07615">
    <property type="entry name" value="Ykof"/>
    <property type="match status" value="1"/>
</dbReference>
<evidence type="ECO:0000313" key="3">
    <source>
        <dbReference type="Proteomes" id="UP000451860"/>
    </source>
</evidence>
<evidence type="ECO:0000313" key="2">
    <source>
        <dbReference type="EMBL" id="KAE8766039.1"/>
    </source>
</evidence>